<keyword evidence="5" id="KW-0028">Amino-acid biosynthesis</keyword>
<keyword evidence="7" id="KW-0378">Hydrolase</keyword>
<dbReference type="Pfam" id="PF00459">
    <property type="entry name" value="Inositol_P"/>
    <property type="match status" value="1"/>
</dbReference>
<dbReference type="OrthoDB" id="9785695at2"/>
<evidence type="ECO:0000256" key="12">
    <source>
        <dbReference type="PIRSR" id="PIRSR600760-2"/>
    </source>
</evidence>
<dbReference type="Gene3D" id="3.30.540.10">
    <property type="entry name" value="Fructose-1,6-Bisphosphatase, subunit A, domain 1"/>
    <property type="match status" value="1"/>
</dbReference>
<evidence type="ECO:0000256" key="3">
    <source>
        <dbReference type="ARBA" id="ARBA00009759"/>
    </source>
</evidence>
<protein>
    <recommendedName>
        <fullName evidence="4 11">Histidinol-phosphatase</fullName>
        <ecNumber evidence="4 11">3.1.3.15</ecNumber>
    </recommendedName>
</protein>
<dbReference type="EC" id="3.1.3.15" evidence="4 11"/>
<dbReference type="SUPFAM" id="SSF56655">
    <property type="entry name" value="Carbohydrate phosphatase"/>
    <property type="match status" value="1"/>
</dbReference>
<dbReference type="UniPathway" id="UPA00031">
    <property type="reaction ID" value="UER00013"/>
</dbReference>
<comment type="catalytic activity">
    <reaction evidence="10">
        <text>L-histidinol phosphate + H2O = L-histidinol + phosphate</text>
        <dbReference type="Rhea" id="RHEA:14465"/>
        <dbReference type="ChEBI" id="CHEBI:15377"/>
        <dbReference type="ChEBI" id="CHEBI:43474"/>
        <dbReference type="ChEBI" id="CHEBI:57699"/>
        <dbReference type="ChEBI" id="CHEBI:57980"/>
        <dbReference type="EC" id="3.1.3.15"/>
    </reaction>
</comment>
<feature type="binding site" evidence="12">
    <location>
        <position position="84"/>
    </location>
    <ligand>
        <name>Mg(2+)</name>
        <dbReference type="ChEBI" id="CHEBI:18420"/>
        <label>1</label>
        <note>catalytic</note>
    </ligand>
</feature>
<evidence type="ECO:0000256" key="10">
    <source>
        <dbReference type="ARBA" id="ARBA00049158"/>
    </source>
</evidence>
<evidence type="ECO:0000256" key="7">
    <source>
        <dbReference type="ARBA" id="ARBA00022801"/>
    </source>
</evidence>
<dbReference type="PANTHER" id="PTHR43200">
    <property type="entry name" value="PHOSPHATASE"/>
    <property type="match status" value="1"/>
</dbReference>
<comment type="caution">
    <text evidence="13">The sequence shown here is derived from an EMBL/GenBank/DDBJ whole genome shotgun (WGS) entry which is preliminary data.</text>
</comment>
<keyword evidence="6 12" id="KW-0479">Metal-binding</keyword>
<dbReference type="InterPro" id="IPR011809">
    <property type="entry name" value="His_9_proposed"/>
</dbReference>
<dbReference type="InterPro" id="IPR000760">
    <property type="entry name" value="Inositol_monophosphatase-like"/>
</dbReference>
<evidence type="ECO:0000256" key="9">
    <source>
        <dbReference type="ARBA" id="ARBA00023102"/>
    </source>
</evidence>
<dbReference type="Gene3D" id="3.40.190.80">
    <property type="match status" value="1"/>
</dbReference>
<sequence>MTPSQELVDLAQRLADASGAVIRRYFRKGIEADDKEDASPVTVADREAEVAMRELLAARAPGHGIVGEELGRENEGAELVWVLDPIDGTKAFITGKPLFGTLIALLHRGRPVLGVIDQPVLGERWLGVLGRETLWNGAPARVRACAGLSDVRLSTTGPQYFSPAAARAFGAVAARAKLVSYGGDCYQYGLVASGCVDVVVEHGLKLHDFAALVPVITGAGGLMTDWEGRPLDAASAGDVVAAGDPRAHAEVLAALRAGRPERGDG</sequence>
<dbReference type="GO" id="GO:0000105">
    <property type="term" value="P:L-histidine biosynthetic process"/>
    <property type="evidence" value="ECO:0007669"/>
    <property type="project" value="UniProtKB-UniRule"/>
</dbReference>
<evidence type="ECO:0000256" key="6">
    <source>
        <dbReference type="ARBA" id="ARBA00022723"/>
    </source>
</evidence>
<reference evidence="13 14" key="1">
    <citation type="submission" date="2014-02" db="EMBL/GenBank/DDBJ databases">
        <title>The small core and large imbalanced accessory genome model reveals a collaborative survival strategy of Sorangium cellulosum strains in nature.</title>
        <authorList>
            <person name="Han K."/>
            <person name="Peng R."/>
            <person name="Blom J."/>
            <person name="Li Y.-Z."/>
        </authorList>
    </citation>
    <scope>NUCLEOTIDE SEQUENCE [LARGE SCALE GENOMIC DNA]</scope>
    <source>
        <strain evidence="13 14">So0008-312</strain>
    </source>
</reference>
<comment type="cofactor">
    <cofactor evidence="1 12">
        <name>Mg(2+)</name>
        <dbReference type="ChEBI" id="CHEBI:18420"/>
    </cofactor>
</comment>
<comment type="pathway">
    <text evidence="2">Amino-acid biosynthesis; L-histidine biosynthesis; L-histidine from 5-phospho-alpha-D-ribose 1-diphosphate: step 8/9.</text>
</comment>
<dbReference type="PROSITE" id="PS00629">
    <property type="entry name" value="IMP_1"/>
    <property type="match status" value="1"/>
</dbReference>
<organism evidence="13 14">
    <name type="scientific">Sorangium cellulosum</name>
    <name type="common">Polyangium cellulosum</name>
    <dbReference type="NCBI Taxonomy" id="56"/>
    <lineage>
        <taxon>Bacteria</taxon>
        <taxon>Pseudomonadati</taxon>
        <taxon>Myxococcota</taxon>
        <taxon>Polyangia</taxon>
        <taxon>Polyangiales</taxon>
        <taxon>Polyangiaceae</taxon>
        <taxon>Sorangium</taxon>
    </lineage>
</organism>
<keyword evidence="9" id="KW-0368">Histidine biosynthesis</keyword>
<feature type="binding site" evidence="12">
    <location>
        <position position="86"/>
    </location>
    <ligand>
        <name>Mg(2+)</name>
        <dbReference type="ChEBI" id="CHEBI:18420"/>
        <label>1</label>
        <note>catalytic</note>
    </ligand>
</feature>
<dbReference type="InterPro" id="IPR020583">
    <property type="entry name" value="Inositol_monoP_metal-BS"/>
</dbReference>
<dbReference type="GO" id="GO:0046872">
    <property type="term" value="F:metal ion binding"/>
    <property type="evidence" value="ECO:0007669"/>
    <property type="project" value="UniProtKB-KW"/>
</dbReference>
<dbReference type="AlphaFoldDB" id="A0A150QSP0"/>
<dbReference type="Proteomes" id="UP000075260">
    <property type="component" value="Unassembled WGS sequence"/>
</dbReference>
<name>A0A150QSP0_SORCE</name>
<evidence type="ECO:0000256" key="4">
    <source>
        <dbReference type="ARBA" id="ARBA00013085"/>
    </source>
</evidence>
<comment type="similarity">
    <text evidence="3">Belongs to the inositol monophosphatase superfamily.</text>
</comment>
<accession>A0A150QSP0</accession>
<feature type="binding site" evidence="12">
    <location>
        <position position="68"/>
    </location>
    <ligand>
        <name>Mg(2+)</name>
        <dbReference type="ChEBI" id="CHEBI:18420"/>
        <label>1</label>
        <note>catalytic</note>
    </ligand>
</feature>
<evidence type="ECO:0000313" key="13">
    <source>
        <dbReference type="EMBL" id="KYF71001.1"/>
    </source>
</evidence>
<feature type="binding site" evidence="12">
    <location>
        <position position="208"/>
    </location>
    <ligand>
        <name>Mg(2+)</name>
        <dbReference type="ChEBI" id="CHEBI:18420"/>
        <label>1</label>
        <note>catalytic</note>
    </ligand>
</feature>
<dbReference type="RefSeq" id="WP_061607253.1">
    <property type="nucleotide sequence ID" value="NZ_JEMA01000364.1"/>
</dbReference>
<dbReference type="FunFam" id="3.30.540.10:FF:000030">
    <property type="entry name" value="Inositol monophosphatase"/>
    <property type="match status" value="1"/>
</dbReference>
<evidence type="ECO:0000256" key="11">
    <source>
        <dbReference type="NCBIfam" id="TIGR02067"/>
    </source>
</evidence>
<dbReference type="InterPro" id="IPR051090">
    <property type="entry name" value="Inositol_monoP_superfamily"/>
</dbReference>
<dbReference type="EMBL" id="JEMA01000364">
    <property type="protein sequence ID" value="KYF71001.1"/>
    <property type="molecule type" value="Genomic_DNA"/>
</dbReference>
<evidence type="ECO:0000256" key="5">
    <source>
        <dbReference type="ARBA" id="ARBA00022605"/>
    </source>
</evidence>
<proteinExistence type="inferred from homology"/>
<dbReference type="NCBIfam" id="TIGR02067">
    <property type="entry name" value="his_9_HisN"/>
    <property type="match status" value="1"/>
</dbReference>
<evidence type="ECO:0000256" key="8">
    <source>
        <dbReference type="ARBA" id="ARBA00022842"/>
    </source>
</evidence>
<gene>
    <name evidence="13" type="ORF">BE15_26950</name>
</gene>
<dbReference type="GO" id="GO:0004401">
    <property type="term" value="F:histidinol-phosphatase activity"/>
    <property type="evidence" value="ECO:0007669"/>
    <property type="project" value="UniProtKB-UniRule"/>
</dbReference>
<dbReference type="PANTHER" id="PTHR43200:SF6">
    <property type="entry name" value="3'(2'),5'-BISPHOSPHATE NUCLEOTIDASE"/>
    <property type="match status" value="1"/>
</dbReference>
<evidence type="ECO:0000256" key="2">
    <source>
        <dbReference type="ARBA" id="ARBA00004970"/>
    </source>
</evidence>
<keyword evidence="8 12" id="KW-0460">Magnesium</keyword>
<dbReference type="CDD" id="cd01641">
    <property type="entry name" value="Bacterial_IMPase_like_1"/>
    <property type="match status" value="1"/>
</dbReference>
<evidence type="ECO:0000256" key="1">
    <source>
        <dbReference type="ARBA" id="ARBA00001946"/>
    </source>
</evidence>
<dbReference type="PRINTS" id="PR00377">
    <property type="entry name" value="IMPHPHTASES"/>
</dbReference>
<evidence type="ECO:0000313" key="14">
    <source>
        <dbReference type="Proteomes" id="UP000075260"/>
    </source>
</evidence>
<feature type="binding site" evidence="12">
    <location>
        <position position="87"/>
    </location>
    <ligand>
        <name>Mg(2+)</name>
        <dbReference type="ChEBI" id="CHEBI:18420"/>
        <label>1</label>
        <note>catalytic</note>
    </ligand>
</feature>